<evidence type="ECO:0000313" key="2">
    <source>
        <dbReference type="EMBL" id="WVZ92104.1"/>
    </source>
</evidence>
<sequence length="469" mass="50491">MPPNLFRANKIKTAEKTDSEEKKKLNKILTPPSPIPVLTCRQWRLVPHSPSPRTRAPFSSPNHSSSPSALLHLPPSAPTMSSASHPPPVIGKSGNLTVFIPPPVEPESPGSEFSTPPTSPRSEDSPDSPPDTPKAPEPADPPSPPVGLLISFSTPPLVRTVSPLLPAERLSRTHPVQESSPPVKSASASLQAAPELPSRPLPPVQVPPPPVRTVSSPLSAEKLSRTHPVQESPPLVKSVSAPLQAPEQPSRPPPALQVPPQLVRTVSPPLPAEKLSRTQPVQESPPLVKSVSAPRHAPELPSRPPPAVQVPPQLVRTVSPPLSAEKLSRTQSFQESPPLVISVSAPLQAPELASRPSPPPVQVPPPQFEKASPGLDGSALAFFWDAVARVQKAHASLDEHISRWFGLDQSKYQWALNDYYERTGQFLDYLTGIYGGEGFWQSWQSQGTELRISESINKRILVGFLCVTS</sequence>
<feature type="region of interest" description="Disordered" evidence="1">
    <location>
        <begin position="169"/>
        <end position="312"/>
    </location>
</feature>
<feature type="compositionally biased region" description="Pro residues" evidence="1">
    <location>
        <begin position="197"/>
        <end position="211"/>
    </location>
</feature>
<dbReference type="PANTHER" id="PTHR37376:SF10">
    <property type="entry name" value="ACTIN ASSOCIATED PROTEIN"/>
    <property type="match status" value="1"/>
</dbReference>
<feature type="compositionally biased region" description="Low complexity" evidence="1">
    <location>
        <begin position="107"/>
        <end position="116"/>
    </location>
</feature>
<feature type="region of interest" description="Disordered" evidence="1">
    <location>
        <begin position="46"/>
        <end position="151"/>
    </location>
</feature>
<dbReference type="AlphaFoldDB" id="A0AAQ3UI12"/>
<evidence type="ECO:0000313" key="3">
    <source>
        <dbReference type="Proteomes" id="UP001341281"/>
    </source>
</evidence>
<organism evidence="2 3">
    <name type="scientific">Paspalum notatum var. saurae</name>
    <dbReference type="NCBI Taxonomy" id="547442"/>
    <lineage>
        <taxon>Eukaryota</taxon>
        <taxon>Viridiplantae</taxon>
        <taxon>Streptophyta</taxon>
        <taxon>Embryophyta</taxon>
        <taxon>Tracheophyta</taxon>
        <taxon>Spermatophyta</taxon>
        <taxon>Magnoliopsida</taxon>
        <taxon>Liliopsida</taxon>
        <taxon>Poales</taxon>
        <taxon>Poaceae</taxon>
        <taxon>PACMAD clade</taxon>
        <taxon>Panicoideae</taxon>
        <taxon>Andropogonodae</taxon>
        <taxon>Paspaleae</taxon>
        <taxon>Paspalinae</taxon>
        <taxon>Paspalum</taxon>
    </lineage>
</organism>
<feature type="compositionally biased region" description="Basic and acidic residues" evidence="1">
    <location>
        <begin position="12"/>
        <end position="23"/>
    </location>
</feature>
<accession>A0AAQ3UI12</accession>
<protein>
    <recommendedName>
        <fullName evidence="4">Actin associated protein</fullName>
    </recommendedName>
</protein>
<reference evidence="2 3" key="1">
    <citation type="submission" date="2024-02" db="EMBL/GenBank/DDBJ databases">
        <title>High-quality chromosome-scale genome assembly of Pensacola bahiagrass (Paspalum notatum Flugge var. saurae).</title>
        <authorList>
            <person name="Vega J.M."/>
            <person name="Podio M."/>
            <person name="Orjuela J."/>
            <person name="Siena L.A."/>
            <person name="Pessino S.C."/>
            <person name="Combes M.C."/>
            <person name="Mariac C."/>
            <person name="Albertini E."/>
            <person name="Pupilli F."/>
            <person name="Ortiz J.P.A."/>
            <person name="Leblanc O."/>
        </authorList>
    </citation>
    <scope>NUCLEOTIDE SEQUENCE [LARGE SCALE GENOMIC DNA]</scope>
    <source>
        <strain evidence="2">R1</strain>
        <tissue evidence="2">Leaf</tissue>
    </source>
</reference>
<name>A0AAQ3UI12_PASNO</name>
<evidence type="ECO:0000256" key="1">
    <source>
        <dbReference type="SAM" id="MobiDB-lite"/>
    </source>
</evidence>
<dbReference type="EMBL" id="CP144753">
    <property type="protein sequence ID" value="WVZ92104.1"/>
    <property type="molecule type" value="Genomic_DNA"/>
</dbReference>
<proteinExistence type="predicted"/>
<dbReference type="Proteomes" id="UP001341281">
    <property type="component" value="Chromosome 09"/>
</dbReference>
<evidence type="ECO:0008006" key="4">
    <source>
        <dbReference type="Google" id="ProtNLM"/>
    </source>
</evidence>
<feature type="region of interest" description="Disordered" evidence="1">
    <location>
        <begin position="1"/>
        <end position="34"/>
    </location>
</feature>
<feature type="compositionally biased region" description="Pro residues" evidence="1">
    <location>
        <begin position="127"/>
        <end position="145"/>
    </location>
</feature>
<feature type="compositionally biased region" description="Low complexity" evidence="1">
    <location>
        <begin position="56"/>
        <end position="74"/>
    </location>
</feature>
<dbReference type="PANTHER" id="PTHR37376">
    <property type="entry name" value="EXPRESSED PROTEIN"/>
    <property type="match status" value="1"/>
</dbReference>
<gene>
    <name evidence="2" type="ORF">U9M48_038194</name>
</gene>
<keyword evidence="3" id="KW-1185">Reference proteome</keyword>
<feature type="compositionally biased region" description="Polar residues" evidence="1">
    <location>
        <begin position="174"/>
        <end position="190"/>
    </location>
</feature>